<evidence type="ECO:0000256" key="4">
    <source>
        <dbReference type="ARBA" id="ARBA00022825"/>
    </source>
</evidence>
<evidence type="ECO:0000256" key="6">
    <source>
        <dbReference type="ARBA" id="ARBA00023619"/>
    </source>
</evidence>
<accession>A0A7J6KL29</accession>
<evidence type="ECO:0000256" key="1">
    <source>
        <dbReference type="ARBA" id="ARBA00011073"/>
    </source>
</evidence>
<dbReference type="InterPro" id="IPR036852">
    <property type="entry name" value="Peptidase_S8/S53_dom_sf"/>
</dbReference>
<protein>
    <recommendedName>
        <fullName evidence="6">subtilisin</fullName>
        <ecNumber evidence="6">3.4.21.62</ecNumber>
    </recommendedName>
</protein>
<dbReference type="Gene3D" id="3.40.50.200">
    <property type="entry name" value="Peptidase S8/S53 domain"/>
    <property type="match status" value="1"/>
</dbReference>
<gene>
    <name evidence="9" type="ORF">FOL47_004415</name>
</gene>
<dbReference type="EC" id="3.4.21.62" evidence="6"/>
<evidence type="ECO:0000259" key="8">
    <source>
        <dbReference type="Pfam" id="PF00082"/>
    </source>
</evidence>
<feature type="domain" description="Peptidase S8/S53" evidence="8">
    <location>
        <begin position="16"/>
        <end position="222"/>
    </location>
</feature>
<dbReference type="Proteomes" id="UP000591131">
    <property type="component" value="Unassembled WGS sequence"/>
</dbReference>
<keyword evidence="3" id="KW-0378">Hydrolase</keyword>
<reference evidence="9 10" key="1">
    <citation type="submission" date="2020-04" db="EMBL/GenBank/DDBJ databases">
        <title>Perkinsus chesapeaki whole genome sequence.</title>
        <authorList>
            <person name="Bogema D.R."/>
        </authorList>
    </citation>
    <scope>NUCLEOTIDE SEQUENCE [LARGE SCALE GENOMIC DNA]</scope>
    <source>
        <strain evidence="9">ATCC PRA-425</strain>
    </source>
</reference>
<name>A0A7J6KL29_PERCH</name>
<organism evidence="9 10">
    <name type="scientific">Perkinsus chesapeaki</name>
    <name type="common">Clam parasite</name>
    <name type="synonym">Perkinsus andrewsi</name>
    <dbReference type="NCBI Taxonomy" id="330153"/>
    <lineage>
        <taxon>Eukaryota</taxon>
        <taxon>Sar</taxon>
        <taxon>Alveolata</taxon>
        <taxon>Perkinsozoa</taxon>
        <taxon>Perkinsea</taxon>
        <taxon>Perkinsida</taxon>
        <taxon>Perkinsidae</taxon>
        <taxon>Perkinsus</taxon>
    </lineage>
</organism>
<dbReference type="PANTHER" id="PTHR43806:SF11">
    <property type="entry name" value="CEREVISIN-RELATED"/>
    <property type="match status" value="1"/>
</dbReference>
<dbReference type="InterPro" id="IPR050131">
    <property type="entry name" value="Peptidase_S8_subtilisin-like"/>
</dbReference>
<dbReference type="GO" id="GO:0006508">
    <property type="term" value="P:proteolysis"/>
    <property type="evidence" value="ECO:0007669"/>
    <property type="project" value="UniProtKB-KW"/>
</dbReference>
<evidence type="ECO:0000313" key="10">
    <source>
        <dbReference type="Proteomes" id="UP000591131"/>
    </source>
</evidence>
<evidence type="ECO:0000256" key="7">
    <source>
        <dbReference type="PROSITE-ProRule" id="PRU01240"/>
    </source>
</evidence>
<keyword evidence="2" id="KW-0645">Protease</keyword>
<dbReference type="AlphaFoldDB" id="A0A7J6KL29"/>
<proteinExistence type="inferred from homology"/>
<comment type="caution">
    <text evidence="7">Lacks conserved residue(s) required for the propagation of feature annotation.</text>
</comment>
<dbReference type="InterPro" id="IPR000209">
    <property type="entry name" value="Peptidase_S8/S53_dom"/>
</dbReference>
<dbReference type="EMBL" id="JAAPAO010002504">
    <property type="protein sequence ID" value="KAF4647592.1"/>
    <property type="molecule type" value="Genomic_DNA"/>
</dbReference>
<dbReference type="GO" id="GO:0004252">
    <property type="term" value="F:serine-type endopeptidase activity"/>
    <property type="evidence" value="ECO:0007669"/>
    <property type="project" value="UniProtKB-EC"/>
</dbReference>
<evidence type="ECO:0000256" key="5">
    <source>
        <dbReference type="ARBA" id="ARBA00023529"/>
    </source>
</evidence>
<dbReference type="PROSITE" id="PS51892">
    <property type="entry name" value="SUBTILASE"/>
    <property type="match status" value="1"/>
</dbReference>
<sequence>MSMGDVWELIQQYPRREVTVAVIDQGVDFTDADMAPLRSTFTTSSGRVIDGGWNFVVSRVLAARGNNSAGMVGVAPDHVRLVSLQICNGGSCPMVFLVEAIDTAIDLGVDVISMSLRYFISSHPSTRSLLAVLRKAQDNNIILVAGSGNEGIDAHNCYPCWYGGPNAMCVAALNNDANYNLASFSNFGERVDIAAFGQGVYAGLDASGRNDWASGTSFAAPM</sequence>
<keyword evidence="4" id="KW-0720">Serine protease</keyword>
<comment type="catalytic activity">
    <reaction evidence="5">
        <text>Hydrolysis of proteins with broad specificity for peptide bonds, and a preference for a large uncharged residue in P1. Hydrolyzes peptide amides.</text>
        <dbReference type="EC" id="3.4.21.62"/>
    </reaction>
</comment>
<evidence type="ECO:0000256" key="2">
    <source>
        <dbReference type="ARBA" id="ARBA00022670"/>
    </source>
</evidence>
<dbReference type="SUPFAM" id="SSF52743">
    <property type="entry name" value="Subtilisin-like"/>
    <property type="match status" value="1"/>
</dbReference>
<comment type="similarity">
    <text evidence="1 7">Belongs to the peptidase S8 family.</text>
</comment>
<evidence type="ECO:0000313" key="9">
    <source>
        <dbReference type="EMBL" id="KAF4647592.1"/>
    </source>
</evidence>
<keyword evidence="10" id="KW-1185">Reference proteome</keyword>
<dbReference type="PANTHER" id="PTHR43806">
    <property type="entry name" value="PEPTIDASE S8"/>
    <property type="match status" value="1"/>
</dbReference>
<comment type="caution">
    <text evidence="9">The sequence shown here is derived from an EMBL/GenBank/DDBJ whole genome shotgun (WGS) entry which is preliminary data.</text>
</comment>
<feature type="non-terminal residue" evidence="9">
    <location>
        <position position="1"/>
    </location>
</feature>
<dbReference type="OrthoDB" id="531541at2759"/>
<dbReference type="Pfam" id="PF00082">
    <property type="entry name" value="Peptidase_S8"/>
    <property type="match status" value="1"/>
</dbReference>
<evidence type="ECO:0000256" key="3">
    <source>
        <dbReference type="ARBA" id="ARBA00022801"/>
    </source>
</evidence>